<dbReference type="Pfam" id="PF03466">
    <property type="entry name" value="LysR_substrate"/>
    <property type="match status" value="1"/>
</dbReference>
<dbReference type="InterPro" id="IPR005119">
    <property type="entry name" value="LysR_subst-bd"/>
</dbReference>
<reference evidence="3 4" key="1">
    <citation type="journal article" date="2014" name="Nature">
        <title>An environmental bacterial taxon with a large and distinct metabolic repertoire.</title>
        <authorList>
            <person name="Wilson M.C."/>
            <person name="Mori T."/>
            <person name="Ruckert C."/>
            <person name="Uria A.R."/>
            <person name="Helf M.J."/>
            <person name="Takada K."/>
            <person name="Gernert C."/>
            <person name="Steffens U.A."/>
            <person name="Heycke N."/>
            <person name="Schmitt S."/>
            <person name="Rinke C."/>
            <person name="Helfrich E.J."/>
            <person name="Brachmann A.O."/>
            <person name="Gurgui C."/>
            <person name="Wakimoto T."/>
            <person name="Kracht M."/>
            <person name="Crusemann M."/>
            <person name="Hentschel U."/>
            <person name="Abe I."/>
            <person name="Matsunaga S."/>
            <person name="Kalinowski J."/>
            <person name="Takeyama H."/>
            <person name="Piel J."/>
        </authorList>
    </citation>
    <scope>NUCLEOTIDE SEQUENCE [LARGE SCALE GENOMIC DNA]</scope>
    <source>
        <strain evidence="4">TSY2</strain>
    </source>
</reference>
<name>W4LLF0_9BACT</name>
<protein>
    <recommendedName>
        <fullName evidence="2">LysR substrate-binding domain-containing protein</fullName>
    </recommendedName>
</protein>
<evidence type="ECO:0000313" key="3">
    <source>
        <dbReference type="EMBL" id="ETW98782.1"/>
    </source>
</evidence>
<dbReference type="HOGENOM" id="CLU_1783338_0_0_7"/>
<evidence type="ECO:0000259" key="2">
    <source>
        <dbReference type="Pfam" id="PF03466"/>
    </source>
</evidence>
<gene>
    <name evidence="3" type="ORF">ETSY2_42215</name>
</gene>
<feature type="domain" description="LysR substrate-binding" evidence="2">
    <location>
        <begin position="27"/>
        <end position="113"/>
    </location>
</feature>
<dbReference type="Gene3D" id="3.40.190.290">
    <property type="match status" value="1"/>
</dbReference>
<dbReference type="EMBL" id="AZHX01001911">
    <property type="protein sequence ID" value="ETW98782.1"/>
    <property type="molecule type" value="Genomic_DNA"/>
</dbReference>
<organism evidence="3 4">
    <name type="scientific">Candidatus Entotheonella gemina</name>
    <dbReference type="NCBI Taxonomy" id="1429439"/>
    <lineage>
        <taxon>Bacteria</taxon>
        <taxon>Pseudomonadati</taxon>
        <taxon>Nitrospinota/Tectimicrobiota group</taxon>
        <taxon>Candidatus Tectimicrobiota</taxon>
        <taxon>Candidatus Entotheonellia</taxon>
        <taxon>Candidatus Entotheonellales</taxon>
        <taxon>Candidatus Entotheonellaceae</taxon>
        <taxon>Candidatus Entotheonella</taxon>
    </lineage>
</organism>
<keyword evidence="4" id="KW-1185">Reference proteome</keyword>
<feature type="region of interest" description="Disordered" evidence="1">
    <location>
        <begin position="123"/>
        <end position="145"/>
    </location>
</feature>
<accession>W4LLF0</accession>
<dbReference type="AlphaFoldDB" id="W4LLF0"/>
<proteinExistence type="predicted"/>
<feature type="compositionally biased region" description="Polar residues" evidence="1">
    <location>
        <begin position="126"/>
        <end position="138"/>
    </location>
</feature>
<evidence type="ECO:0000313" key="4">
    <source>
        <dbReference type="Proteomes" id="UP000019140"/>
    </source>
</evidence>
<sequence length="145" mass="16092">MDWETACARLRAGPLVYVTYMAQAHTLRQRLGALQLLTAQLLRCDDLALARNLALAGVGVAILPRRVAGASSQPRLQRLHPALPFVHDVVYLAYRADVHRTRAAMRLKDALVAYGRDLGGNEENQRLQQEASEDQTPQLPGRKTL</sequence>
<evidence type="ECO:0000256" key="1">
    <source>
        <dbReference type="SAM" id="MobiDB-lite"/>
    </source>
</evidence>
<dbReference type="Proteomes" id="UP000019140">
    <property type="component" value="Unassembled WGS sequence"/>
</dbReference>
<comment type="caution">
    <text evidence="3">The sequence shown here is derived from an EMBL/GenBank/DDBJ whole genome shotgun (WGS) entry which is preliminary data.</text>
</comment>
<dbReference type="SUPFAM" id="SSF53850">
    <property type="entry name" value="Periplasmic binding protein-like II"/>
    <property type="match status" value="1"/>
</dbReference>